<dbReference type="GO" id="GO:0015979">
    <property type="term" value="P:photosynthesis"/>
    <property type="evidence" value="ECO:0007669"/>
    <property type="project" value="InterPro"/>
</dbReference>
<dbReference type="KEGG" id="smo:SELMODRAFT_410317"/>
<accession>D8RED3</accession>
<evidence type="ECO:0000313" key="2">
    <source>
        <dbReference type="EMBL" id="EFJ29423.1"/>
    </source>
</evidence>
<feature type="domain" description="PsbP C-terminal" evidence="1">
    <location>
        <begin position="332"/>
        <end position="447"/>
    </location>
</feature>
<dbReference type="GO" id="GO:0019898">
    <property type="term" value="C:extrinsic component of membrane"/>
    <property type="evidence" value="ECO:0007669"/>
    <property type="project" value="InterPro"/>
</dbReference>
<dbReference type="InterPro" id="IPR016123">
    <property type="entry name" value="Mog1/PsbP_a/b/a-sand"/>
</dbReference>
<dbReference type="EMBL" id="GL377577">
    <property type="protein sequence ID" value="EFJ29423.1"/>
    <property type="molecule type" value="Genomic_DNA"/>
</dbReference>
<dbReference type="Proteomes" id="UP000001514">
    <property type="component" value="Unassembled WGS sequence"/>
</dbReference>
<dbReference type="Gene3D" id="3.40.1000.10">
    <property type="entry name" value="Mog1/PsbP, alpha/beta/alpha sandwich"/>
    <property type="match status" value="1"/>
</dbReference>
<dbReference type="Gramene" id="EFJ29423">
    <property type="protein sequence ID" value="EFJ29423"/>
    <property type="gene ID" value="SELMODRAFT_410317"/>
</dbReference>
<dbReference type="GO" id="GO:0005509">
    <property type="term" value="F:calcium ion binding"/>
    <property type="evidence" value="ECO:0007669"/>
    <property type="project" value="InterPro"/>
</dbReference>
<dbReference type="PANTHER" id="PTHR31509">
    <property type="entry name" value="BPS1-LIKE PROTEIN"/>
    <property type="match status" value="1"/>
</dbReference>
<dbReference type="AlphaFoldDB" id="D8RED3"/>
<protein>
    <recommendedName>
        <fullName evidence="1">PsbP C-terminal domain-containing protein</fullName>
    </recommendedName>
</protein>
<dbReference type="Pfam" id="PF01789">
    <property type="entry name" value="PsbP"/>
    <property type="match status" value="1"/>
</dbReference>
<sequence length="461" mass="51489">MAGGVEMFELELAAGLESLATGNGSYLSLAWIQQALDLVSHTQGEMMALVPDHLQQALQDRDANWLRACVCDTDKLLGVCDVLVRSIADVRYYQMFVQLALQSVQSRKAMRARQLLDSCIRTMPLLSTSSIVDSNETSRLSLQRANLERGIQTLLAIWEFEADGGRTTLQLDQEVEELDDGSRVFLSTLHGTRSTSIFVLLVLAVGLTVRPRLPSKERRSQPLGIRASKEPLWLDPLVRLLKSVKEEISSRNEQAPFSFLCELQSVDQWVRQLRALIIHGDPQDDRALADCVKALKNSVDQVELALPLIEAQSYDPGPGFPSSLRCSVVGRGYEYLYPSSWKRDKLLAHDPEAKEFNLTITSGPAQFVVLGSPEEVGRALLARYQTVPDVEKAELLKVDSFPDRDNSRRILANDELRHFLFRILKTESKVYTLVLQVPEGQWPGSADCARTLLDGLRATTN</sequence>
<name>D8RED3_SELML</name>
<evidence type="ECO:0000259" key="1">
    <source>
        <dbReference type="Pfam" id="PF01789"/>
    </source>
</evidence>
<reference evidence="2 3" key="1">
    <citation type="journal article" date="2011" name="Science">
        <title>The Selaginella genome identifies genetic changes associated with the evolution of vascular plants.</title>
        <authorList>
            <person name="Banks J.A."/>
            <person name="Nishiyama T."/>
            <person name="Hasebe M."/>
            <person name="Bowman J.L."/>
            <person name="Gribskov M."/>
            <person name="dePamphilis C."/>
            <person name="Albert V.A."/>
            <person name="Aono N."/>
            <person name="Aoyama T."/>
            <person name="Ambrose B.A."/>
            <person name="Ashton N.W."/>
            <person name="Axtell M.J."/>
            <person name="Barker E."/>
            <person name="Barker M.S."/>
            <person name="Bennetzen J.L."/>
            <person name="Bonawitz N.D."/>
            <person name="Chapple C."/>
            <person name="Cheng C."/>
            <person name="Correa L.G."/>
            <person name="Dacre M."/>
            <person name="DeBarry J."/>
            <person name="Dreyer I."/>
            <person name="Elias M."/>
            <person name="Engstrom E.M."/>
            <person name="Estelle M."/>
            <person name="Feng L."/>
            <person name="Finet C."/>
            <person name="Floyd S.K."/>
            <person name="Frommer W.B."/>
            <person name="Fujita T."/>
            <person name="Gramzow L."/>
            <person name="Gutensohn M."/>
            <person name="Harholt J."/>
            <person name="Hattori M."/>
            <person name="Heyl A."/>
            <person name="Hirai T."/>
            <person name="Hiwatashi Y."/>
            <person name="Ishikawa M."/>
            <person name="Iwata M."/>
            <person name="Karol K.G."/>
            <person name="Koehler B."/>
            <person name="Kolukisaoglu U."/>
            <person name="Kubo M."/>
            <person name="Kurata T."/>
            <person name="Lalonde S."/>
            <person name="Li K."/>
            <person name="Li Y."/>
            <person name="Litt A."/>
            <person name="Lyons E."/>
            <person name="Manning G."/>
            <person name="Maruyama T."/>
            <person name="Michael T.P."/>
            <person name="Mikami K."/>
            <person name="Miyazaki S."/>
            <person name="Morinaga S."/>
            <person name="Murata T."/>
            <person name="Mueller-Roeber B."/>
            <person name="Nelson D.R."/>
            <person name="Obara M."/>
            <person name="Oguri Y."/>
            <person name="Olmstead R.G."/>
            <person name="Onodera N."/>
            <person name="Petersen B.L."/>
            <person name="Pils B."/>
            <person name="Prigge M."/>
            <person name="Rensing S.A."/>
            <person name="Riano-Pachon D.M."/>
            <person name="Roberts A.W."/>
            <person name="Sato Y."/>
            <person name="Scheller H.V."/>
            <person name="Schulz B."/>
            <person name="Schulz C."/>
            <person name="Shakirov E.V."/>
            <person name="Shibagaki N."/>
            <person name="Shinohara N."/>
            <person name="Shippen D.E."/>
            <person name="Soerensen I."/>
            <person name="Sotooka R."/>
            <person name="Sugimoto N."/>
            <person name="Sugita M."/>
            <person name="Sumikawa N."/>
            <person name="Tanurdzic M."/>
            <person name="Theissen G."/>
            <person name="Ulvskov P."/>
            <person name="Wakazuki S."/>
            <person name="Weng J.K."/>
            <person name="Willats W.W."/>
            <person name="Wipf D."/>
            <person name="Wolf P.G."/>
            <person name="Yang L."/>
            <person name="Zimmer A.D."/>
            <person name="Zhu Q."/>
            <person name="Mitros T."/>
            <person name="Hellsten U."/>
            <person name="Loque D."/>
            <person name="Otillar R."/>
            <person name="Salamov A."/>
            <person name="Schmutz J."/>
            <person name="Shapiro H."/>
            <person name="Lindquist E."/>
            <person name="Lucas S."/>
            <person name="Rokhsar D."/>
            <person name="Grigoriev I.V."/>
        </authorList>
    </citation>
    <scope>NUCLEOTIDE SEQUENCE [LARGE SCALE GENOMIC DNA]</scope>
</reference>
<organism evidence="3">
    <name type="scientific">Selaginella moellendorffii</name>
    <name type="common">Spikemoss</name>
    <dbReference type="NCBI Taxonomy" id="88036"/>
    <lineage>
        <taxon>Eukaryota</taxon>
        <taxon>Viridiplantae</taxon>
        <taxon>Streptophyta</taxon>
        <taxon>Embryophyta</taxon>
        <taxon>Tracheophyta</taxon>
        <taxon>Lycopodiopsida</taxon>
        <taxon>Selaginellales</taxon>
        <taxon>Selaginellaceae</taxon>
        <taxon>Selaginella</taxon>
    </lineage>
</organism>
<proteinExistence type="predicted"/>
<dbReference type="InParanoid" id="D8RED3"/>
<keyword evidence="3" id="KW-1185">Reference proteome</keyword>
<dbReference type="SUPFAM" id="SSF55724">
    <property type="entry name" value="Mog1p/PsbP-like"/>
    <property type="match status" value="1"/>
</dbReference>
<evidence type="ECO:0000313" key="3">
    <source>
        <dbReference type="Proteomes" id="UP000001514"/>
    </source>
</evidence>
<dbReference type="InterPro" id="IPR002683">
    <property type="entry name" value="PsbP_C"/>
</dbReference>
<dbReference type="HOGENOM" id="CLU_593683_0_0_1"/>
<dbReference type="GO" id="GO:0009654">
    <property type="term" value="C:photosystem II oxygen evolving complex"/>
    <property type="evidence" value="ECO:0007669"/>
    <property type="project" value="InterPro"/>
</dbReference>
<gene>
    <name evidence="2" type="ORF">SELMODRAFT_410317</name>
</gene>
<dbReference type="OMA" id="HFLWFAS"/>